<dbReference type="Proteomes" id="UP000054843">
    <property type="component" value="Unassembled WGS sequence"/>
</dbReference>
<sequence length="74" mass="8398">MSAKEIEEFVYEKTKYTRKRLEAFSCFSMDIGQRLLEIGELLLPASGTTASLKPWAAATLSRSIRAVWLLQELC</sequence>
<dbReference type="EMBL" id="JYDO01000006">
    <property type="protein sequence ID" value="KRZ79491.1"/>
    <property type="molecule type" value="Genomic_DNA"/>
</dbReference>
<dbReference type="AlphaFoldDB" id="A0A0V1N6J2"/>
<proteinExistence type="predicted"/>
<reference evidence="1 2" key="1">
    <citation type="submission" date="2015-01" db="EMBL/GenBank/DDBJ databases">
        <title>Evolution of Trichinella species and genotypes.</title>
        <authorList>
            <person name="Korhonen P.K."/>
            <person name="Edoardo P."/>
            <person name="Giuseppe L.R."/>
            <person name="Gasser R.B."/>
        </authorList>
    </citation>
    <scope>NUCLEOTIDE SEQUENCE [LARGE SCALE GENOMIC DNA]</scope>
    <source>
        <strain evidence="1">ISS1980</strain>
    </source>
</reference>
<evidence type="ECO:0000313" key="1">
    <source>
        <dbReference type="EMBL" id="KRZ79491.1"/>
    </source>
</evidence>
<name>A0A0V1N6J2_9BILA</name>
<comment type="caution">
    <text evidence="1">The sequence shown here is derived from an EMBL/GenBank/DDBJ whole genome shotgun (WGS) entry which is preliminary data.</text>
</comment>
<organism evidence="1 2">
    <name type="scientific">Trichinella papuae</name>
    <dbReference type="NCBI Taxonomy" id="268474"/>
    <lineage>
        <taxon>Eukaryota</taxon>
        <taxon>Metazoa</taxon>
        <taxon>Ecdysozoa</taxon>
        <taxon>Nematoda</taxon>
        <taxon>Enoplea</taxon>
        <taxon>Dorylaimia</taxon>
        <taxon>Trichinellida</taxon>
        <taxon>Trichinellidae</taxon>
        <taxon>Trichinella</taxon>
    </lineage>
</organism>
<evidence type="ECO:0000313" key="2">
    <source>
        <dbReference type="Proteomes" id="UP000054843"/>
    </source>
</evidence>
<gene>
    <name evidence="1" type="ORF">T10_12891</name>
</gene>
<keyword evidence="2" id="KW-1185">Reference proteome</keyword>
<protein>
    <submittedName>
        <fullName evidence="1">Uncharacterized protein</fullName>
    </submittedName>
</protein>
<accession>A0A0V1N6J2</accession>